<feature type="non-terminal residue" evidence="1">
    <location>
        <position position="1"/>
    </location>
</feature>
<organism evidence="1">
    <name type="scientific">marine sediment metagenome</name>
    <dbReference type="NCBI Taxonomy" id="412755"/>
    <lineage>
        <taxon>unclassified sequences</taxon>
        <taxon>metagenomes</taxon>
        <taxon>ecological metagenomes</taxon>
    </lineage>
</organism>
<accession>A0A0F9JYJ4</accession>
<protein>
    <submittedName>
        <fullName evidence="1">Uncharacterized protein</fullName>
    </submittedName>
</protein>
<gene>
    <name evidence="1" type="ORF">LCGC14_1469980</name>
</gene>
<sequence>TFGKVQIHMIKECQENCQYCKKATRKGMCKKHWEWVFPHD</sequence>
<comment type="caution">
    <text evidence="1">The sequence shown here is derived from an EMBL/GenBank/DDBJ whole genome shotgun (WGS) entry which is preliminary data.</text>
</comment>
<evidence type="ECO:0000313" key="1">
    <source>
        <dbReference type="EMBL" id="KKM67536.1"/>
    </source>
</evidence>
<name>A0A0F9JYJ4_9ZZZZ</name>
<dbReference type="EMBL" id="LAZR01010330">
    <property type="protein sequence ID" value="KKM67536.1"/>
    <property type="molecule type" value="Genomic_DNA"/>
</dbReference>
<proteinExistence type="predicted"/>
<reference evidence="1" key="1">
    <citation type="journal article" date="2015" name="Nature">
        <title>Complex archaea that bridge the gap between prokaryotes and eukaryotes.</title>
        <authorList>
            <person name="Spang A."/>
            <person name="Saw J.H."/>
            <person name="Jorgensen S.L."/>
            <person name="Zaremba-Niedzwiedzka K."/>
            <person name="Martijn J."/>
            <person name="Lind A.E."/>
            <person name="van Eijk R."/>
            <person name="Schleper C."/>
            <person name="Guy L."/>
            <person name="Ettema T.J."/>
        </authorList>
    </citation>
    <scope>NUCLEOTIDE SEQUENCE</scope>
</reference>
<dbReference type="AlphaFoldDB" id="A0A0F9JYJ4"/>